<reference evidence="10" key="1">
    <citation type="submission" date="2018-05" db="EMBL/GenBank/DDBJ databases">
        <authorList>
            <person name="Lanie J.A."/>
            <person name="Ng W.-L."/>
            <person name="Kazmierczak K.M."/>
            <person name="Andrzejewski T.M."/>
            <person name="Davidsen T.M."/>
            <person name="Wayne K.J."/>
            <person name="Tettelin H."/>
            <person name="Glass J.I."/>
            <person name="Rusch D."/>
            <person name="Podicherti R."/>
            <person name="Tsui H.-C.T."/>
            <person name="Winkler M.E."/>
        </authorList>
    </citation>
    <scope>NUCLEOTIDE SEQUENCE</scope>
</reference>
<dbReference type="EC" id="2.7.7.7" evidence="2"/>
<dbReference type="GO" id="GO:0003677">
    <property type="term" value="F:DNA binding"/>
    <property type="evidence" value="ECO:0007669"/>
    <property type="project" value="UniProtKB-KW"/>
</dbReference>
<evidence type="ECO:0000259" key="9">
    <source>
        <dbReference type="SMART" id="SM00482"/>
    </source>
</evidence>
<evidence type="ECO:0000256" key="4">
    <source>
        <dbReference type="ARBA" id="ARBA00022695"/>
    </source>
</evidence>
<dbReference type="PANTHER" id="PTHR10133:SF27">
    <property type="entry name" value="DNA POLYMERASE NU"/>
    <property type="match status" value="1"/>
</dbReference>
<dbReference type="SMART" id="SM00482">
    <property type="entry name" value="POLAc"/>
    <property type="match status" value="1"/>
</dbReference>
<keyword evidence="3" id="KW-0808">Transferase</keyword>
<evidence type="ECO:0000256" key="3">
    <source>
        <dbReference type="ARBA" id="ARBA00022679"/>
    </source>
</evidence>
<comment type="catalytic activity">
    <reaction evidence="8">
        <text>DNA(n) + a 2'-deoxyribonucleoside 5'-triphosphate = DNA(n+1) + diphosphate</text>
        <dbReference type="Rhea" id="RHEA:22508"/>
        <dbReference type="Rhea" id="RHEA-COMP:17339"/>
        <dbReference type="Rhea" id="RHEA-COMP:17340"/>
        <dbReference type="ChEBI" id="CHEBI:33019"/>
        <dbReference type="ChEBI" id="CHEBI:61560"/>
        <dbReference type="ChEBI" id="CHEBI:173112"/>
        <dbReference type="EC" id="2.7.7.7"/>
    </reaction>
</comment>
<gene>
    <name evidence="10" type="ORF">METZ01_LOCUS115028</name>
</gene>
<keyword evidence="6" id="KW-0239">DNA-directed DNA polymerase</keyword>
<evidence type="ECO:0000256" key="7">
    <source>
        <dbReference type="ARBA" id="ARBA00023125"/>
    </source>
</evidence>
<proteinExistence type="inferred from homology"/>
<dbReference type="Pfam" id="PF00476">
    <property type="entry name" value="DNA_pol_A"/>
    <property type="match status" value="1"/>
</dbReference>
<evidence type="ECO:0000256" key="5">
    <source>
        <dbReference type="ARBA" id="ARBA00022705"/>
    </source>
</evidence>
<keyword evidence="5" id="KW-0235">DNA replication</keyword>
<dbReference type="AlphaFoldDB" id="A0A381XBS3"/>
<accession>A0A381XBS3</accession>
<sequence>NEPNLQNIPVHSELGRRVREAFIAREGHSLVAADYSQIELRVLAHFSKDPGLTKAFHNGEDVHSATSALVNEIPIEEVKPEMRRIAKILNFGVIYGLSAHGISRQTDLTQKEGKKFIDTYFEKYPGIQKYLDGVKAGCRESGYVETLLGRRRYLPDVNARNFRIRSQAERAAINMPIQGTAADLVKVAMIRIQKRLQESDMQSLMILQVHDELIFEVPDEEIPQLESVLSELMPSSIDLDVPVTIEIKKGKDWGTLR</sequence>
<dbReference type="GO" id="GO:0006302">
    <property type="term" value="P:double-strand break repair"/>
    <property type="evidence" value="ECO:0007669"/>
    <property type="project" value="TreeGrafter"/>
</dbReference>
<evidence type="ECO:0000256" key="8">
    <source>
        <dbReference type="ARBA" id="ARBA00049244"/>
    </source>
</evidence>
<dbReference type="InterPro" id="IPR002298">
    <property type="entry name" value="DNA_polymerase_A"/>
</dbReference>
<dbReference type="Gene3D" id="3.30.70.370">
    <property type="match status" value="1"/>
</dbReference>
<dbReference type="EMBL" id="UINC01014604">
    <property type="protein sequence ID" value="SVA62174.1"/>
    <property type="molecule type" value="Genomic_DNA"/>
</dbReference>
<dbReference type="PRINTS" id="PR00868">
    <property type="entry name" value="DNAPOLI"/>
</dbReference>
<protein>
    <recommendedName>
        <fullName evidence="2">DNA-directed DNA polymerase</fullName>
        <ecNumber evidence="2">2.7.7.7</ecNumber>
    </recommendedName>
</protein>
<dbReference type="InterPro" id="IPR043502">
    <property type="entry name" value="DNA/RNA_pol_sf"/>
</dbReference>
<keyword evidence="7" id="KW-0238">DNA-binding</keyword>
<dbReference type="PANTHER" id="PTHR10133">
    <property type="entry name" value="DNA POLYMERASE I"/>
    <property type="match status" value="1"/>
</dbReference>
<keyword evidence="4" id="KW-0548">Nucleotidyltransferase</keyword>
<dbReference type="Gene3D" id="1.10.150.20">
    <property type="entry name" value="5' to 3' exonuclease, C-terminal subdomain"/>
    <property type="match status" value="1"/>
</dbReference>
<name>A0A381XBS3_9ZZZZ</name>
<dbReference type="InterPro" id="IPR001098">
    <property type="entry name" value="DNA-dir_DNA_pol_A_palm_dom"/>
</dbReference>
<dbReference type="GO" id="GO:0006261">
    <property type="term" value="P:DNA-templated DNA replication"/>
    <property type="evidence" value="ECO:0007669"/>
    <property type="project" value="InterPro"/>
</dbReference>
<evidence type="ECO:0000313" key="10">
    <source>
        <dbReference type="EMBL" id="SVA62174.1"/>
    </source>
</evidence>
<dbReference type="GO" id="GO:0003887">
    <property type="term" value="F:DNA-directed DNA polymerase activity"/>
    <property type="evidence" value="ECO:0007669"/>
    <property type="project" value="UniProtKB-KW"/>
</dbReference>
<dbReference type="InterPro" id="IPR019760">
    <property type="entry name" value="DNA-dir_DNA_pol_A_CS"/>
</dbReference>
<comment type="similarity">
    <text evidence="1">Belongs to the DNA polymerase type-A family.</text>
</comment>
<evidence type="ECO:0000256" key="1">
    <source>
        <dbReference type="ARBA" id="ARBA00007705"/>
    </source>
</evidence>
<dbReference type="PROSITE" id="PS00447">
    <property type="entry name" value="DNA_POLYMERASE_A"/>
    <property type="match status" value="1"/>
</dbReference>
<evidence type="ECO:0000256" key="2">
    <source>
        <dbReference type="ARBA" id="ARBA00012417"/>
    </source>
</evidence>
<dbReference type="SUPFAM" id="SSF56672">
    <property type="entry name" value="DNA/RNA polymerases"/>
    <property type="match status" value="1"/>
</dbReference>
<organism evidence="10">
    <name type="scientific">marine metagenome</name>
    <dbReference type="NCBI Taxonomy" id="408172"/>
    <lineage>
        <taxon>unclassified sequences</taxon>
        <taxon>metagenomes</taxon>
        <taxon>ecological metagenomes</taxon>
    </lineage>
</organism>
<dbReference type="FunFam" id="1.10.150.20:FF:000002">
    <property type="entry name" value="DNA polymerase I"/>
    <property type="match status" value="1"/>
</dbReference>
<feature type="domain" description="DNA-directed DNA polymerase family A palm" evidence="9">
    <location>
        <begin position="15"/>
        <end position="221"/>
    </location>
</feature>
<feature type="non-terminal residue" evidence="10">
    <location>
        <position position="1"/>
    </location>
</feature>
<evidence type="ECO:0000256" key="6">
    <source>
        <dbReference type="ARBA" id="ARBA00022932"/>
    </source>
</evidence>